<dbReference type="Proteomes" id="UP000188937">
    <property type="component" value="Chromosome"/>
</dbReference>
<keyword evidence="2" id="KW-1185">Reference proteome</keyword>
<proteinExistence type="predicted"/>
<reference evidence="1 2" key="1">
    <citation type="submission" date="2016-03" db="EMBL/GenBank/DDBJ databases">
        <title>Acetic acid bacteria sequencing.</title>
        <authorList>
            <person name="Brandt J."/>
            <person name="Jakob F."/>
            <person name="Vogel R.F."/>
        </authorList>
    </citation>
    <scope>NUCLEOTIDE SEQUENCE [LARGE SCALE GENOMIC DNA]</scope>
    <source>
        <strain evidence="1 2">TMW2.1153</strain>
    </source>
</reference>
<accession>A0A1U9KE39</accession>
<dbReference type="STRING" id="435.A0U92_03920"/>
<dbReference type="KEGG" id="aace:A0U92_03920"/>
<evidence type="ECO:0000313" key="1">
    <source>
        <dbReference type="EMBL" id="AQS84052.1"/>
    </source>
</evidence>
<evidence type="ECO:0000313" key="2">
    <source>
        <dbReference type="Proteomes" id="UP000188937"/>
    </source>
</evidence>
<sequence>MRVSHRVAFIGQPVELSFRNNDVYKKISHPKTFSDPSVDGNLPLSPDGVMVCVGYRYAVASLASAISNSFGSCPSIAEIPRKFFQNQKYC</sequence>
<dbReference type="AlphaFoldDB" id="A0A1U9KE39"/>
<organism evidence="1 2">
    <name type="scientific">Acetobacter aceti</name>
    <dbReference type="NCBI Taxonomy" id="435"/>
    <lineage>
        <taxon>Bacteria</taxon>
        <taxon>Pseudomonadati</taxon>
        <taxon>Pseudomonadota</taxon>
        <taxon>Alphaproteobacteria</taxon>
        <taxon>Acetobacterales</taxon>
        <taxon>Acetobacteraceae</taxon>
        <taxon>Acetobacter</taxon>
        <taxon>Acetobacter subgen. Acetobacter</taxon>
    </lineage>
</organism>
<dbReference type="EMBL" id="CP014692">
    <property type="protein sequence ID" value="AQS84052.1"/>
    <property type="molecule type" value="Genomic_DNA"/>
</dbReference>
<protein>
    <submittedName>
        <fullName evidence="1">Uncharacterized protein</fullName>
    </submittedName>
</protein>
<name>A0A1U9KE39_ACEAC</name>
<gene>
    <name evidence="1" type="ORF">A0U92_03920</name>
</gene>